<proteinExistence type="predicted"/>
<dbReference type="PANTHER" id="PTHR42194:SF1">
    <property type="entry name" value="UPF0276 PROTEIN HI_1600"/>
    <property type="match status" value="1"/>
</dbReference>
<gene>
    <name evidence="1" type="ORF">EPA93_06725</name>
</gene>
<dbReference type="PANTHER" id="PTHR42194">
    <property type="entry name" value="UPF0276 PROTEIN HI_1600"/>
    <property type="match status" value="1"/>
</dbReference>
<dbReference type="OrthoDB" id="9763101at2"/>
<dbReference type="Gene3D" id="3.20.20.150">
    <property type="entry name" value="Divalent-metal-dependent TIM barrel enzymes"/>
    <property type="match status" value="1"/>
</dbReference>
<dbReference type="SUPFAM" id="SSF51658">
    <property type="entry name" value="Xylose isomerase-like"/>
    <property type="match status" value="1"/>
</dbReference>
<dbReference type="EMBL" id="CP035758">
    <property type="protein sequence ID" value="QBD75715.1"/>
    <property type="molecule type" value="Genomic_DNA"/>
</dbReference>
<dbReference type="NCBIfam" id="NF003818">
    <property type="entry name" value="PRK05409.1"/>
    <property type="match status" value="1"/>
</dbReference>
<protein>
    <submittedName>
        <fullName evidence="1">DUF692 domain-containing protein</fullName>
    </submittedName>
</protein>
<reference evidence="1 2" key="1">
    <citation type="submission" date="2019-01" db="EMBL/GenBank/DDBJ databases">
        <title>Ktedonosporobacter rubrisoli SCAWS-G2.</title>
        <authorList>
            <person name="Huang Y."/>
            <person name="Yan B."/>
        </authorList>
    </citation>
    <scope>NUCLEOTIDE SEQUENCE [LARGE SCALE GENOMIC DNA]</scope>
    <source>
        <strain evidence="1 2">SCAWS-G2</strain>
    </source>
</reference>
<dbReference type="AlphaFoldDB" id="A0A4P6JKN1"/>
<dbReference type="RefSeq" id="WP_129886312.1">
    <property type="nucleotide sequence ID" value="NZ_CP035758.1"/>
</dbReference>
<evidence type="ECO:0000313" key="2">
    <source>
        <dbReference type="Proteomes" id="UP000290365"/>
    </source>
</evidence>
<dbReference type="Pfam" id="PF05114">
    <property type="entry name" value="MbnB_TglH_ChrH"/>
    <property type="match status" value="1"/>
</dbReference>
<sequence length="281" mass="32211">MVQVINQLTSVPFLGVGIGYRQELKQETLRSHAKIDFLEIITEHYTNNSRMLAELEEICALFPVIPHGISLSIGSMTPLDKQHLRGIKRVCEVTQAPYYSEHLCMTKAPGIDLGHLSPLWFTEEVLERVIQNVLFVQEYLERPLVLENVTYYFDIPGNHMSQTEFFNRLVAATNCGVLLDITNVYINSVNHHFDPLNFLDQMPLEHVVQVHLAGGYWLNGLLVDGHSEPVQEESWHLLQALVDRCQVKGIIFEHDTNFPPMELFLQQIQRAKQIIRKDKGA</sequence>
<dbReference type="KEGG" id="kbs:EPA93_06725"/>
<dbReference type="Proteomes" id="UP000290365">
    <property type="component" value="Chromosome"/>
</dbReference>
<accession>A0A4P6JKN1</accession>
<dbReference type="InterPro" id="IPR036237">
    <property type="entry name" value="Xyl_isomerase-like_sf"/>
</dbReference>
<organism evidence="1 2">
    <name type="scientific">Ktedonosporobacter rubrisoli</name>
    <dbReference type="NCBI Taxonomy" id="2509675"/>
    <lineage>
        <taxon>Bacteria</taxon>
        <taxon>Bacillati</taxon>
        <taxon>Chloroflexota</taxon>
        <taxon>Ktedonobacteria</taxon>
        <taxon>Ktedonobacterales</taxon>
        <taxon>Ktedonosporobacteraceae</taxon>
        <taxon>Ktedonosporobacter</taxon>
    </lineage>
</organism>
<keyword evidence="2" id="KW-1185">Reference proteome</keyword>
<dbReference type="InterPro" id="IPR007801">
    <property type="entry name" value="MbnB/TglH/ChrH"/>
</dbReference>
<evidence type="ECO:0000313" key="1">
    <source>
        <dbReference type="EMBL" id="QBD75715.1"/>
    </source>
</evidence>
<name>A0A4P6JKN1_KTERU</name>